<dbReference type="Gene3D" id="6.10.250.2080">
    <property type="match status" value="1"/>
</dbReference>
<dbReference type="Gene3D" id="3.40.1690.10">
    <property type="entry name" value="secretion proteins EscU"/>
    <property type="match status" value="1"/>
</dbReference>
<evidence type="ECO:0000256" key="6">
    <source>
        <dbReference type="ARBA" id="ARBA00022692"/>
    </source>
</evidence>
<dbReference type="PRINTS" id="PR00950">
    <property type="entry name" value="TYPE3IMSPROT"/>
</dbReference>
<keyword evidence="6 13" id="KW-0812">Transmembrane</keyword>
<keyword evidence="4" id="KW-0813">Transport</keyword>
<reference evidence="14" key="1">
    <citation type="submission" date="2019-03" db="EMBL/GenBank/DDBJ databases">
        <authorList>
            <person name="Hao L."/>
        </authorList>
    </citation>
    <scope>NUCLEOTIDE SEQUENCE</scope>
</reference>
<accession>A0A485LXN1</accession>
<evidence type="ECO:0000256" key="10">
    <source>
        <dbReference type="ARBA" id="ARBA00023136"/>
    </source>
</evidence>
<dbReference type="Pfam" id="PF01312">
    <property type="entry name" value="Bac_export_2"/>
    <property type="match status" value="1"/>
</dbReference>
<organism evidence="14">
    <name type="scientific">anaerobic digester metagenome</name>
    <dbReference type="NCBI Taxonomy" id="1263854"/>
    <lineage>
        <taxon>unclassified sequences</taxon>
        <taxon>metagenomes</taxon>
        <taxon>ecological metagenomes</taxon>
    </lineage>
</organism>
<dbReference type="PANTHER" id="PTHR30531:SF12">
    <property type="entry name" value="FLAGELLAR BIOSYNTHETIC PROTEIN FLHB"/>
    <property type="match status" value="1"/>
</dbReference>
<keyword evidence="5" id="KW-1003">Cell membrane</keyword>
<evidence type="ECO:0000313" key="14">
    <source>
        <dbReference type="EMBL" id="VFU13354.1"/>
    </source>
</evidence>
<dbReference type="AlphaFoldDB" id="A0A485LXN1"/>
<keyword evidence="14" id="KW-0969">Cilium</keyword>
<evidence type="ECO:0000256" key="13">
    <source>
        <dbReference type="SAM" id="Phobius"/>
    </source>
</evidence>
<protein>
    <recommendedName>
        <fullName evidence="3">Flagellar biosynthetic protein FlhB</fullName>
    </recommendedName>
</protein>
<keyword evidence="14" id="KW-0282">Flagellum</keyword>
<feature type="transmembrane region" description="Helical" evidence="13">
    <location>
        <begin position="95"/>
        <end position="116"/>
    </location>
</feature>
<evidence type="ECO:0000256" key="11">
    <source>
        <dbReference type="ARBA" id="ARBA00023225"/>
    </source>
</evidence>
<evidence type="ECO:0000256" key="7">
    <source>
        <dbReference type="ARBA" id="ARBA00022795"/>
    </source>
</evidence>
<keyword evidence="9 13" id="KW-1133">Transmembrane helix</keyword>
<dbReference type="GO" id="GO:0044780">
    <property type="term" value="P:bacterial-type flagellum assembly"/>
    <property type="evidence" value="ECO:0007669"/>
    <property type="project" value="InterPro"/>
</dbReference>
<keyword evidence="14" id="KW-0966">Cell projection</keyword>
<feature type="compositionally biased region" description="Basic and acidic residues" evidence="12">
    <location>
        <begin position="11"/>
        <end position="31"/>
    </location>
</feature>
<dbReference type="FunFam" id="3.40.1690.10:FF:000001">
    <property type="entry name" value="Flagellar biosynthetic protein FlhB"/>
    <property type="match status" value="1"/>
</dbReference>
<dbReference type="GO" id="GO:0009306">
    <property type="term" value="P:protein secretion"/>
    <property type="evidence" value="ECO:0007669"/>
    <property type="project" value="InterPro"/>
</dbReference>
<evidence type="ECO:0000256" key="12">
    <source>
        <dbReference type="SAM" id="MobiDB-lite"/>
    </source>
</evidence>
<evidence type="ECO:0000256" key="2">
    <source>
        <dbReference type="ARBA" id="ARBA00010690"/>
    </source>
</evidence>
<evidence type="ECO:0000256" key="8">
    <source>
        <dbReference type="ARBA" id="ARBA00022927"/>
    </source>
</evidence>
<feature type="transmembrane region" description="Helical" evidence="13">
    <location>
        <begin position="204"/>
        <end position="222"/>
    </location>
</feature>
<feature type="region of interest" description="Disordered" evidence="12">
    <location>
        <begin position="1"/>
        <end position="31"/>
    </location>
</feature>
<feature type="transmembrane region" description="Helical" evidence="13">
    <location>
        <begin position="42"/>
        <end position="60"/>
    </location>
</feature>
<dbReference type="NCBIfam" id="TIGR00328">
    <property type="entry name" value="flhB"/>
    <property type="match status" value="1"/>
</dbReference>
<evidence type="ECO:0000256" key="5">
    <source>
        <dbReference type="ARBA" id="ARBA00022475"/>
    </source>
</evidence>
<keyword evidence="7" id="KW-1005">Bacterial flagellum biogenesis</keyword>
<keyword evidence="10 13" id="KW-0472">Membrane</keyword>
<dbReference type="InterPro" id="IPR006135">
    <property type="entry name" value="T3SS_substrate_exporter"/>
</dbReference>
<evidence type="ECO:0000256" key="3">
    <source>
        <dbReference type="ARBA" id="ARBA00021622"/>
    </source>
</evidence>
<dbReference type="GO" id="GO:0005886">
    <property type="term" value="C:plasma membrane"/>
    <property type="evidence" value="ECO:0007669"/>
    <property type="project" value="UniProtKB-SubCell"/>
</dbReference>
<name>A0A485LXN1_9ZZZZ</name>
<sequence length="366" mass="41378">MDFAEPSSMAKENENGQERSEQPSSKRIEDAREKGQVCKSTEVSTCFLFVASVIAFYFYIPALGKRLGDVVSFYVGNASAWDGTPASLITIFHQAVFQLGILVLPILFVFLAVGIASNILQFGFIFSGEPITPKFSKLNPITGIKNKFFSLKSLELLVKTIVILLVISLVAYRAIKREIPVLPPLMDSDLPVIVLTIFRSAMRLLWDFLWIFVMVAVADYVFQRWQHTRDLMMTKQEVKEEYKQHEGDPIIKSRIRSIQMHMARRRMMKEVPKADVIITNPTHLAVALKYERGKMTAPVVLAKGAGHIAEKIREIGRLNSIPIVEDKPLAQALYKTVEVGDVIPEEWYKAVAEILAYVYRLKAGIR</sequence>
<dbReference type="SUPFAM" id="SSF160544">
    <property type="entry name" value="EscU C-terminal domain-like"/>
    <property type="match status" value="1"/>
</dbReference>
<gene>
    <name evidence="14" type="primary">flhB</name>
    <name evidence="14" type="ORF">SCFA_180042</name>
</gene>
<evidence type="ECO:0000256" key="4">
    <source>
        <dbReference type="ARBA" id="ARBA00022448"/>
    </source>
</evidence>
<evidence type="ECO:0000256" key="1">
    <source>
        <dbReference type="ARBA" id="ARBA00004651"/>
    </source>
</evidence>
<keyword evidence="8" id="KW-0653">Protein transport</keyword>
<proteinExistence type="inferred from homology"/>
<feature type="transmembrane region" description="Helical" evidence="13">
    <location>
        <begin position="156"/>
        <end position="175"/>
    </location>
</feature>
<dbReference type="PANTHER" id="PTHR30531">
    <property type="entry name" value="FLAGELLAR BIOSYNTHETIC PROTEIN FLHB"/>
    <property type="match status" value="1"/>
</dbReference>
<evidence type="ECO:0000256" key="9">
    <source>
        <dbReference type="ARBA" id="ARBA00022989"/>
    </source>
</evidence>
<comment type="subcellular location">
    <subcellularLocation>
        <location evidence="1">Cell membrane</location>
        <topology evidence="1">Multi-pass membrane protein</topology>
    </subcellularLocation>
</comment>
<dbReference type="InterPro" id="IPR029025">
    <property type="entry name" value="T3SS_substrate_exporter_C"/>
</dbReference>
<dbReference type="EMBL" id="CAADRM010000079">
    <property type="protein sequence ID" value="VFU13354.1"/>
    <property type="molecule type" value="Genomic_DNA"/>
</dbReference>
<dbReference type="InterPro" id="IPR006136">
    <property type="entry name" value="FlhB"/>
</dbReference>
<keyword evidence="11" id="KW-1006">Bacterial flagellum protein export</keyword>
<comment type="similarity">
    <text evidence="2">Belongs to the type III secretion exporter family.</text>
</comment>